<dbReference type="Gene3D" id="3.40.50.12780">
    <property type="entry name" value="N-terminal domain of ligase-like"/>
    <property type="match status" value="1"/>
</dbReference>
<dbReference type="Proteomes" id="UP000247781">
    <property type="component" value="Unassembled WGS sequence"/>
</dbReference>
<dbReference type="InterPro" id="IPR042099">
    <property type="entry name" value="ANL_N_sf"/>
</dbReference>
<evidence type="ECO:0000313" key="2">
    <source>
        <dbReference type="Proteomes" id="UP000247781"/>
    </source>
</evidence>
<accession>A0A318HF21</accession>
<dbReference type="OrthoDB" id="3597198at2"/>
<evidence type="ECO:0008006" key="3">
    <source>
        <dbReference type="Google" id="ProtNLM"/>
    </source>
</evidence>
<name>A0A318HF21_9MYCO</name>
<sequence>MSTQTVQTFMNSPLSYFGESITPMHSIPRGELEELQREAMILRFAEHCEKIEIVRKLADRLGVTTVDKFDDIVPLMFSHTAYKSYPAALIDNNRWDLMTRWLDKLTTYDLSGVDVEGCDSIDEWLERLEAQTPLQVVTSSGTTGTFSVIPKDVPITVEGMHIWKNMVFQTFGKEPTDDELDPVVDVIWPNFSEGRFGMTRMVPWMKREFTGGDESRFHALYSGAMDTDLMFLANKMRAAAARGELDRLQLDPKLAARKDEFIAMQQRQMTEVPAFIARLTNELRGKRVFMTSTYNLMYNLASAGLEDGVRADFASNSAILTGGGAKGQVLPEGYMDVIREFYGGVRIQEGYAFSEHNGVHFACDEGRYHLQPWVIPFILDPESGQPQPRVGKQTGRFAVYDVVNQSHWGGVITGDEVTIDWDTPCPCGRTSVALEHSIMRFSEKKDGQEDKISCAATHEVQNEAIDFLKEFQS</sequence>
<dbReference type="EMBL" id="QJJU01000011">
    <property type="protein sequence ID" value="PXX07417.1"/>
    <property type="molecule type" value="Genomic_DNA"/>
</dbReference>
<protein>
    <recommendedName>
        <fullName evidence="3">Acyl-protein synthetase LuxE domain-containing protein</fullName>
    </recommendedName>
</protein>
<comment type="caution">
    <text evidence="1">The sequence shown here is derived from an EMBL/GenBank/DDBJ whole genome shotgun (WGS) entry which is preliminary data.</text>
</comment>
<organism evidence="1 2">
    <name type="scientific">Mycolicibacterium moriokaense</name>
    <dbReference type="NCBI Taxonomy" id="39691"/>
    <lineage>
        <taxon>Bacteria</taxon>
        <taxon>Bacillati</taxon>
        <taxon>Actinomycetota</taxon>
        <taxon>Actinomycetes</taxon>
        <taxon>Mycobacteriales</taxon>
        <taxon>Mycobacteriaceae</taxon>
        <taxon>Mycolicibacterium</taxon>
    </lineage>
</organism>
<dbReference type="AlphaFoldDB" id="A0A318HF21"/>
<reference evidence="1 2" key="2">
    <citation type="submission" date="2018-06" db="EMBL/GenBank/DDBJ databases">
        <title>Sequencing of bacterial isolates from soil warming experiment in Harvard Forest, Massachusetts, USA.</title>
        <authorList>
            <person name="Deangelis K.PhD."/>
        </authorList>
    </citation>
    <scope>NUCLEOTIDE SEQUENCE [LARGE SCALE GENOMIC DNA]</scope>
    <source>
        <strain evidence="1 2">GAS496</strain>
    </source>
</reference>
<dbReference type="RefSeq" id="WP_110317471.1">
    <property type="nucleotide sequence ID" value="NZ_QJJU01000011.1"/>
</dbReference>
<proteinExistence type="predicted"/>
<reference evidence="2" key="1">
    <citation type="submission" date="2018-05" db="EMBL/GenBank/DDBJ databases">
        <authorList>
            <person name="Deangelis K."/>
            <person name="Huntemann M."/>
            <person name="Clum A."/>
            <person name="Pillay M."/>
            <person name="Palaniappan K."/>
            <person name="Varghese N."/>
            <person name="Mikhailova N."/>
            <person name="Stamatis D."/>
            <person name="Reddy T."/>
            <person name="Daum C."/>
            <person name="Shapiro N."/>
            <person name="Ivanova N."/>
            <person name="Kyrpides N."/>
            <person name="Woyke T."/>
        </authorList>
    </citation>
    <scope>NUCLEOTIDE SEQUENCE [LARGE SCALE GENOMIC DNA]</scope>
    <source>
        <strain evidence="2">GAS496</strain>
    </source>
</reference>
<gene>
    <name evidence="1" type="ORF">C8E89_111201</name>
</gene>
<dbReference type="SUPFAM" id="SSF56801">
    <property type="entry name" value="Acetyl-CoA synthetase-like"/>
    <property type="match status" value="1"/>
</dbReference>
<keyword evidence="2" id="KW-1185">Reference proteome</keyword>
<evidence type="ECO:0000313" key="1">
    <source>
        <dbReference type="EMBL" id="PXX07417.1"/>
    </source>
</evidence>